<comment type="caution">
    <text evidence="1">The sequence shown here is derived from an EMBL/GenBank/DDBJ whole genome shotgun (WGS) entry which is preliminary data.</text>
</comment>
<dbReference type="EMBL" id="JBFOLJ010000019">
    <property type="protein sequence ID" value="KAL2463463.1"/>
    <property type="molecule type" value="Genomic_DNA"/>
</dbReference>
<proteinExistence type="predicted"/>
<dbReference type="Proteomes" id="UP001604277">
    <property type="component" value="Unassembled WGS sequence"/>
</dbReference>
<protein>
    <submittedName>
        <fullName evidence="1">Uncharacterized protein</fullName>
    </submittedName>
</protein>
<name>A0ABD1PJC6_9LAMI</name>
<evidence type="ECO:0000313" key="1">
    <source>
        <dbReference type="EMBL" id="KAL2463463.1"/>
    </source>
</evidence>
<organism evidence="1 2">
    <name type="scientific">Forsythia ovata</name>
    <dbReference type="NCBI Taxonomy" id="205694"/>
    <lineage>
        <taxon>Eukaryota</taxon>
        <taxon>Viridiplantae</taxon>
        <taxon>Streptophyta</taxon>
        <taxon>Embryophyta</taxon>
        <taxon>Tracheophyta</taxon>
        <taxon>Spermatophyta</taxon>
        <taxon>Magnoliopsida</taxon>
        <taxon>eudicotyledons</taxon>
        <taxon>Gunneridae</taxon>
        <taxon>Pentapetalae</taxon>
        <taxon>asterids</taxon>
        <taxon>lamiids</taxon>
        <taxon>Lamiales</taxon>
        <taxon>Oleaceae</taxon>
        <taxon>Forsythieae</taxon>
        <taxon>Forsythia</taxon>
    </lineage>
</organism>
<dbReference type="InterPro" id="IPR027902">
    <property type="entry name" value="DUF4487"/>
</dbReference>
<dbReference type="PANTHER" id="PTHR36702">
    <property type="entry name" value="HOLLIDAY JUNCTION RESOLVASE"/>
    <property type="match status" value="1"/>
</dbReference>
<dbReference type="Pfam" id="PF14868">
    <property type="entry name" value="DUF4487"/>
    <property type="match status" value="1"/>
</dbReference>
<sequence length="1008" mass="112805">MKGSSSGKNLQSLLEDIKSSDVVEIRVQLLMDLDELDLSEKSEVNSLIESLMIFWEDFTCLDISQCTLNKTILHVAAKYLDSDISGCLGQFLGLGTKANIWCRKHLKMTLMSTEDSQEEEHSSLFYQLLLDLLSYSSASYSAFARYPVSGNKELMLSLGNFISEQLNLTKDSVSEIKKIHTLVPELLKAVQVALDAVTRLCRVYSDVVNWDIYLVKAKEVENITDSKEAENADPVIDVIKCTIEKLCELGVLAANDGGSLVSLLNMSWKGVVTLLQLGKGTLAVKVNIAGVIMTLISLASESLRCAAGSWSASLKEMVSVSEAKRTFLPVKFYLINAVRIISQYQREALSVYKDITLCVIMILTFRISLSKVESLKSASEVLAEILEPTSLHLLNGLLNSGQVKQEHKFQILDSLFSNDSDLGSVDEVTNNSGNNSLHAIFSVSSNTMDQAKILFPGRIALFLNLLKSAADLEDDVRFGIARKLGWLLDILVDEDVYSSILVLQTPTVNGSSQNQELSYQPMFCSVLHALKTFMIVTSSSLAWGEVESFLLENLFHPHFLCWEIITELWCFMLRHAEPDMMNDIIYKLFSLLRHTAAPESVLFPSSPLRKIARLICMFVSYGTELMVDQVYNSIVGNNRSQCSSSVYTALIMEGFPLNLLPEKTRSTAKQRIITEYFDFIESMEEKSSEPCISGIYGAPVFALSAAVQSLQVSLSDTEMKTLKFLLPMIRKYKNSTDNQIKDLYCKLLGELLGIVSHMKHLYSSDEMEGVILELQKLFILRSEESDGQLFLCKPNLAYFMGGLGHVELADSDDSARSSAAWELYHMLLRERHWAFVHLAITAFGYFAAHTSCNQLWRFVPQDAALSFDLESGNEADEERFMSELKAFLEKEMACLVVKPRSDQLEMLVKEGQMLKELVQNSVKINPESIVCDMMEIDDEKQFSRKRKFPDGISKGVELLQSGMKVMGDVLSQWQHNQVDSTEVHKTFLTHFSRLENAIADLASLAGSG</sequence>
<reference evidence="2" key="1">
    <citation type="submission" date="2024-07" db="EMBL/GenBank/DDBJ databases">
        <title>Two chromosome-level genome assemblies of Korean endemic species Abeliophyllum distichum and Forsythia ovata (Oleaceae).</title>
        <authorList>
            <person name="Jang H."/>
        </authorList>
    </citation>
    <scope>NUCLEOTIDE SEQUENCE [LARGE SCALE GENOMIC DNA]</scope>
</reference>
<accession>A0ABD1PJC6</accession>
<dbReference type="AlphaFoldDB" id="A0ABD1PJC6"/>
<gene>
    <name evidence="1" type="ORF">Fot_53119</name>
</gene>
<dbReference type="PANTHER" id="PTHR36702:SF1">
    <property type="entry name" value="HOLLIDAY JUNCTION RESOLVASE"/>
    <property type="match status" value="1"/>
</dbReference>
<keyword evidence="2" id="KW-1185">Reference proteome</keyword>
<evidence type="ECO:0000313" key="2">
    <source>
        <dbReference type="Proteomes" id="UP001604277"/>
    </source>
</evidence>